<evidence type="ECO:0000313" key="13">
    <source>
        <dbReference type="Proteomes" id="UP000235965"/>
    </source>
</evidence>
<evidence type="ECO:0000256" key="2">
    <source>
        <dbReference type="ARBA" id="ARBA00022490"/>
    </source>
</evidence>
<dbReference type="FunFam" id="3.30.70.141:FF:000004">
    <property type="entry name" value="Nucleoside diphosphate kinase 7"/>
    <property type="match status" value="1"/>
</dbReference>
<dbReference type="GO" id="GO:0016787">
    <property type="term" value="F:hydrolase activity"/>
    <property type="evidence" value="ECO:0007669"/>
    <property type="project" value="UniProtKB-KW"/>
</dbReference>
<keyword evidence="10" id="KW-0732">Signal</keyword>
<comment type="subcellular location">
    <subcellularLocation>
        <location evidence="1">Cytoplasm</location>
        <location evidence="1">Cytoskeleton</location>
        <location evidence="1">Cilium axoneme</location>
    </subcellularLocation>
</comment>
<keyword evidence="3" id="KW-0378">Hydrolase</keyword>
<gene>
    <name evidence="12" type="primary">Nme7_6</name>
    <name evidence="12" type="ORF">B7P43_G04446</name>
</gene>
<evidence type="ECO:0000313" key="12">
    <source>
        <dbReference type="EMBL" id="PNF26165.1"/>
    </source>
</evidence>
<dbReference type="SUPFAM" id="SSF54919">
    <property type="entry name" value="Nucleoside diphosphate kinase, NDK"/>
    <property type="match status" value="2"/>
</dbReference>
<evidence type="ECO:0000256" key="7">
    <source>
        <dbReference type="PIRSR" id="PIRSR036503-51"/>
    </source>
</evidence>
<comment type="similarity">
    <text evidence="8 9">Belongs to the NDK family.</text>
</comment>
<feature type="binding site" evidence="8">
    <location>
        <position position="204"/>
    </location>
    <ligand>
        <name>ATP</name>
        <dbReference type="ChEBI" id="CHEBI:30616"/>
    </ligand>
</feature>
<comment type="caution">
    <text evidence="8">Lacks conserved residue(s) required for the propagation of feature annotation.</text>
</comment>
<name>A0A2J7QC53_9NEOP</name>
<keyword evidence="12" id="KW-0808">Transferase</keyword>
<dbReference type="EMBL" id="NEVH01016292">
    <property type="protein sequence ID" value="PNF26165.1"/>
    <property type="molecule type" value="Genomic_DNA"/>
</dbReference>
<evidence type="ECO:0000256" key="6">
    <source>
        <dbReference type="PIRSR" id="PIRSR036503-50"/>
    </source>
</evidence>
<evidence type="ECO:0000256" key="8">
    <source>
        <dbReference type="PROSITE-ProRule" id="PRU00706"/>
    </source>
</evidence>
<protein>
    <submittedName>
        <fullName evidence="12">Nucleoside diphosphate kinase 7</fullName>
    </submittedName>
</protein>
<feature type="binding site" evidence="8">
    <location>
        <position position="124"/>
    </location>
    <ligand>
        <name>ATP</name>
        <dbReference type="ChEBI" id="CHEBI:30616"/>
    </ligand>
</feature>
<dbReference type="CDD" id="cd04412">
    <property type="entry name" value="NDPk7B"/>
    <property type="match status" value="1"/>
</dbReference>
<dbReference type="FunCoup" id="A0A2J7QC53">
    <property type="interactions" value="529"/>
</dbReference>
<keyword evidence="4" id="KW-0206">Cytoskeleton</keyword>
<dbReference type="InterPro" id="IPR011410">
    <property type="entry name" value="NDPK7"/>
</dbReference>
<feature type="active site" description="Pros-phosphohistidine intermediate" evidence="6 8">
    <location>
        <position position="231"/>
    </location>
</feature>
<dbReference type="PRINTS" id="PR01243">
    <property type="entry name" value="NUCDPKINASE"/>
</dbReference>
<feature type="binding site" evidence="8">
    <location>
        <position position="228"/>
    </location>
    <ligand>
        <name>ATP</name>
        <dbReference type="ChEBI" id="CHEBI:30616"/>
    </ligand>
</feature>
<dbReference type="PIRSF" id="PIRSF036503">
    <property type="entry name" value="NDK7"/>
    <property type="match status" value="1"/>
</dbReference>
<feature type="domain" description="DM10" evidence="11">
    <location>
        <begin position="28"/>
        <end position="116"/>
    </location>
</feature>
<dbReference type="GO" id="GO:0005524">
    <property type="term" value="F:ATP binding"/>
    <property type="evidence" value="ECO:0007669"/>
    <property type="project" value="UniProtKB-KW"/>
</dbReference>
<feature type="binding site" evidence="8">
    <location>
        <position position="170"/>
    </location>
    <ligand>
        <name>ATP</name>
        <dbReference type="ChEBI" id="CHEBI:30616"/>
    </ligand>
</feature>
<reference evidence="12 13" key="1">
    <citation type="submission" date="2017-12" db="EMBL/GenBank/DDBJ databases">
        <title>Hemimetabolous genomes reveal molecular basis of termite eusociality.</title>
        <authorList>
            <person name="Harrison M.C."/>
            <person name="Jongepier E."/>
            <person name="Robertson H.M."/>
            <person name="Arning N."/>
            <person name="Bitard-Feildel T."/>
            <person name="Chao H."/>
            <person name="Childers C.P."/>
            <person name="Dinh H."/>
            <person name="Doddapaneni H."/>
            <person name="Dugan S."/>
            <person name="Gowin J."/>
            <person name="Greiner C."/>
            <person name="Han Y."/>
            <person name="Hu H."/>
            <person name="Hughes D.S.T."/>
            <person name="Huylmans A.-K."/>
            <person name="Kemena C."/>
            <person name="Kremer L.P.M."/>
            <person name="Lee S.L."/>
            <person name="Lopez-Ezquerra A."/>
            <person name="Mallet L."/>
            <person name="Monroy-Kuhn J.M."/>
            <person name="Moser A."/>
            <person name="Murali S.C."/>
            <person name="Muzny D.M."/>
            <person name="Otani S."/>
            <person name="Piulachs M.-D."/>
            <person name="Poelchau M."/>
            <person name="Qu J."/>
            <person name="Schaub F."/>
            <person name="Wada-Katsumata A."/>
            <person name="Worley K.C."/>
            <person name="Xie Q."/>
            <person name="Ylla G."/>
            <person name="Poulsen M."/>
            <person name="Gibbs R.A."/>
            <person name="Schal C."/>
            <person name="Richards S."/>
            <person name="Belles X."/>
            <person name="Korb J."/>
            <person name="Bornberg-Bauer E."/>
        </authorList>
    </citation>
    <scope>NUCLEOTIDE SEQUENCE [LARGE SCALE GENOMIC DNA]</scope>
    <source>
        <tissue evidence="12">Whole body</tissue>
    </source>
</reference>
<dbReference type="SMART" id="SM00562">
    <property type="entry name" value="NDK"/>
    <property type="match status" value="2"/>
</dbReference>
<dbReference type="FunFam" id="3.30.70.141:FF:000010">
    <property type="entry name" value="Nucleoside diphosphate kinase 7"/>
    <property type="match status" value="1"/>
</dbReference>
<keyword evidence="7" id="KW-0067">ATP-binding</keyword>
<organism evidence="12 13">
    <name type="scientific">Cryptotermes secundus</name>
    <dbReference type="NCBI Taxonomy" id="105785"/>
    <lineage>
        <taxon>Eukaryota</taxon>
        <taxon>Metazoa</taxon>
        <taxon>Ecdysozoa</taxon>
        <taxon>Arthropoda</taxon>
        <taxon>Hexapoda</taxon>
        <taxon>Insecta</taxon>
        <taxon>Pterygota</taxon>
        <taxon>Neoptera</taxon>
        <taxon>Polyneoptera</taxon>
        <taxon>Dictyoptera</taxon>
        <taxon>Blattodea</taxon>
        <taxon>Blattoidea</taxon>
        <taxon>Termitoidae</taxon>
        <taxon>Kalotermitidae</taxon>
        <taxon>Cryptotermitinae</taxon>
        <taxon>Cryptotermes</taxon>
    </lineage>
</organism>
<evidence type="ECO:0000256" key="10">
    <source>
        <dbReference type="SAM" id="SignalP"/>
    </source>
</evidence>
<keyword evidence="7" id="KW-0547">Nucleotide-binding</keyword>
<dbReference type="PROSITE" id="PS51336">
    <property type="entry name" value="DM10"/>
    <property type="match status" value="1"/>
</dbReference>
<dbReference type="InterPro" id="IPR006602">
    <property type="entry name" value="DM10_dom"/>
</dbReference>
<dbReference type="GO" id="GO:0006241">
    <property type="term" value="P:CTP biosynthetic process"/>
    <property type="evidence" value="ECO:0007669"/>
    <property type="project" value="InterPro"/>
</dbReference>
<dbReference type="InterPro" id="IPR037993">
    <property type="entry name" value="NDPk7B"/>
</dbReference>
<keyword evidence="13" id="KW-1185">Reference proteome</keyword>
<evidence type="ECO:0000259" key="11">
    <source>
        <dbReference type="PROSITE" id="PS51336"/>
    </source>
</evidence>
<dbReference type="GO" id="GO:0005879">
    <property type="term" value="C:axonemal microtubule"/>
    <property type="evidence" value="ECO:0007669"/>
    <property type="project" value="TreeGrafter"/>
</dbReference>
<dbReference type="OrthoDB" id="270127at2759"/>
<dbReference type="GO" id="GO:0005813">
    <property type="term" value="C:centrosome"/>
    <property type="evidence" value="ECO:0007669"/>
    <property type="project" value="TreeGrafter"/>
</dbReference>
<dbReference type="PANTHER" id="PTHR43109:SF2">
    <property type="entry name" value="NUCLEOSIDE DIPHOSPHATE KINASE 7"/>
    <property type="match status" value="1"/>
</dbReference>
<feature type="binding site" evidence="8">
    <location>
        <position position="198"/>
    </location>
    <ligand>
        <name>ATP</name>
        <dbReference type="ChEBI" id="CHEBI:30616"/>
    </ligand>
</feature>
<dbReference type="Gene3D" id="2.30.29.170">
    <property type="match status" value="1"/>
</dbReference>
<dbReference type="SMART" id="SM00676">
    <property type="entry name" value="DM10"/>
    <property type="match status" value="1"/>
</dbReference>
<sequence>MFTVKSNRTQHLFVVVCLSLLLNQSDIDNSRYSFNVEWHDTEASIIRTFILFYYKVDGTIELYDTKYRRMFLRRTKCDSVTLGDLHIDASVNILSRQMKITGFADEYTHVHLGIVMQRTFAMLKPDAVEKMGQILKLIIENGFKVTKLKMVQMTKEHALEFYAEHKGKPFLPFLVEYMTSGPVIAMELLAENGVAKWRELLGPTDSEQARKDAPGSIRARFGKDKSLNAAHGSDSCISAERELNIFFPMSRIAQYESPRSTATFKNTTCCIIKPHAVQEGLLGDIVSEIQENGFKITAMQMFYMEHPNAQEFYEVYKGVLAEYSGMVNQLVSGASVAMEIAGSDADTPSKFRAFVGPADPELARKLRPTTLRAKFGKTRVQNAVHCTDLPEDGLLEVEYFFKILE</sequence>
<accession>A0A2J7QC53</accession>
<feature type="binding site" evidence="8">
    <location>
        <position position="218"/>
    </location>
    <ligand>
        <name>ATP</name>
        <dbReference type="ChEBI" id="CHEBI:30616"/>
    </ligand>
</feature>
<comment type="caution">
    <text evidence="12">The sequence shown here is derived from an EMBL/GenBank/DDBJ whole genome shotgun (WGS) entry which is preliminary data.</text>
</comment>
<dbReference type="GO" id="GO:0006183">
    <property type="term" value="P:GTP biosynthetic process"/>
    <property type="evidence" value="ECO:0007669"/>
    <property type="project" value="InterPro"/>
</dbReference>
<keyword evidence="12" id="KW-0418">Kinase</keyword>
<dbReference type="Proteomes" id="UP000235965">
    <property type="component" value="Unassembled WGS sequence"/>
</dbReference>
<keyword evidence="2" id="KW-0963">Cytoplasm</keyword>
<dbReference type="Pfam" id="PF00334">
    <property type="entry name" value="NDK"/>
    <property type="match status" value="2"/>
</dbReference>
<dbReference type="InterPro" id="IPR001564">
    <property type="entry name" value="Nucleoside_diP_kinase"/>
</dbReference>
<dbReference type="Gene3D" id="3.30.70.141">
    <property type="entry name" value="Nucleoside diphosphate kinase-like domain"/>
    <property type="match status" value="2"/>
</dbReference>
<dbReference type="AlphaFoldDB" id="A0A2J7QC53"/>
<evidence type="ECO:0000256" key="5">
    <source>
        <dbReference type="ARBA" id="ARBA00023273"/>
    </source>
</evidence>
<dbReference type="InParanoid" id="A0A2J7QC53"/>
<dbReference type="GO" id="GO:0004550">
    <property type="term" value="F:nucleoside diphosphate kinase activity"/>
    <property type="evidence" value="ECO:0007669"/>
    <property type="project" value="InterPro"/>
</dbReference>
<evidence type="ECO:0000256" key="1">
    <source>
        <dbReference type="ARBA" id="ARBA00004430"/>
    </source>
</evidence>
<keyword evidence="5" id="KW-0966">Cell projection</keyword>
<dbReference type="PROSITE" id="PS51374">
    <property type="entry name" value="NDPK_LIKE"/>
    <property type="match status" value="2"/>
</dbReference>
<feature type="active site" description="Pros-phosphohistidine intermediate" evidence="8">
    <location>
        <position position="385"/>
    </location>
</feature>
<evidence type="ECO:0000256" key="9">
    <source>
        <dbReference type="RuleBase" id="RU004011"/>
    </source>
</evidence>
<dbReference type="InterPro" id="IPR034907">
    <property type="entry name" value="NDK-like_dom"/>
</dbReference>
<proteinExistence type="inferred from homology"/>
<feature type="signal peptide" evidence="10">
    <location>
        <begin position="1"/>
        <end position="27"/>
    </location>
</feature>
<evidence type="ECO:0000256" key="4">
    <source>
        <dbReference type="ARBA" id="ARBA00023212"/>
    </source>
</evidence>
<dbReference type="STRING" id="105785.A0A2J7QC53"/>
<dbReference type="PANTHER" id="PTHR43109">
    <property type="entry name" value="NUCLEOSIDE DIPHOSPHATE KINASE 7"/>
    <property type="match status" value="1"/>
</dbReference>
<dbReference type="InterPro" id="IPR036850">
    <property type="entry name" value="NDK-like_dom_sf"/>
</dbReference>
<dbReference type="GO" id="GO:0006228">
    <property type="term" value="P:UTP biosynthetic process"/>
    <property type="evidence" value="ECO:0007669"/>
    <property type="project" value="InterPro"/>
</dbReference>
<evidence type="ECO:0000256" key="3">
    <source>
        <dbReference type="ARBA" id="ARBA00022801"/>
    </source>
</evidence>
<feature type="chain" id="PRO_5014433311" evidence="10">
    <location>
        <begin position="28"/>
        <end position="405"/>
    </location>
</feature>